<keyword evidence="7 15" id="KW-0808">Transferase</keyword>
<dbReference type="HOGENOM" id="CLU_051314_6_2_0"/>
<feature type="transmembrane region" description="Helical" evidence="16">
    <location>
        <begin position="35"/>
        <end position="56"/>
    </location>
</feature>
<evidence type="ECO:0000256" key="13">
    <source>
        <dbReference type="ARBA" id="ARBA00023264"/>
    </source>
</evidence>
<evidence type="ECO:0000256" key="1">
    <source>
        <dbReference type="ARBA" id="ARBA00004141"/>
    </source>
</evidence>
<dbReference type="InterPro" id="IPR004570">
    <property type="entry name" value="Phosphatidylglycerol_P_synth"/>
</dbReference>
<dbReference type="InterPro" id="IPR048254">
    <property type="entry name" value="CDP_ALCOHOL_P_TRANSF_CS"/>
</dbReference>
<comment type="pathway">
    <text evidence="2">Phospholipid metabolism; phosphatidylglycerol biosynthesis; phosphatidylglycerol from CDP-diacylglycerol: step 1/2.</text>
</comment>
<feature type="transmembrane region" description="Helical" evidence="16">
    <location>
        <begin position="90"/>
        <end position="112"/>
    </location>
</feature>
<feature type="transmembrane region" description="Helical" evidence="16">
    <location>
        <begin position="12"/>
        <end position="29"/>
    </location>
</feature>
<evidence type="ECO:0000256" key="3">
    <source>
        <dbReference type="ARBA" id="ARBA00010441"/>
    </source>
</evidence>
<dbReference type="RefSeq" id="WP_014449045.1">
    <property type="nucleotide sequence ID" value="NC_017094.1"/>
</dbReference>
<dbReference type="InterPro" id="IPR000462">
    <property type="entry name" value="CDP-OH_P_trans"/>
</dbReference>
<comment type="catalytic activity">
    <reaction evidence="14">
        <text>a CDP-1,2-diacyl-sn-glycerol + sn-glycerol 3-phosphate = a 1,2-diacyl-sn-glycero-3-phospho-(1'-sn-glycero-3'-phosphate) + CMP + H(+)</text>
        <dbReference type="Rhea" id="RHEA:12593"/>
        <dbReference type="ChEBI" id="CHEBI:15378"/>
        <dbReference type="ChEBI" id="CHEBI:57597"/>
        <dbReference type="ChEBI" id="CHEBI:58332"/>
        <dbReference type="ChEBI" id="CHEBI:60110"/>
        <dbReference type="ChEBI" id="CHEBI:60377"/>
        <dbReference type="EC" id="2.7.8.5"/>
    </reaction>
</comment>
<evidence type="ECO:0000256" key="7">
    <source>
        <dbReference type="ARBA" id="ARBA00022679"/>
    </source>
</evidence>
<reference evidence="18" key="2">
    <citation type="submission" date="2012-03" db="EMBL/GenBank/DDBJ databases">
        <title>The complete genome sequence of the pioneer microbe on fresh volcanic deposit, Leptospirillum ferrooxidans strain C2-3.</title>
        <authorList>
            <person name="Fujimura R."/>
            <person name="Sato Y."/>
            <person name="Nishizawa T."/>
            <person name="Nanba K."/>
            <person name="Oshima K."/>
            <person name="Hattori M."/>
            <person name="Kamijo T."/>
            <person name="Ohta H."/>
        </authorList>
    </citation>
    <scope>NUCLEOTIDE SEQUENCE [LARGE SCALE GENOMIC DNA]</scope>
    <source>
        <strain evidence="18">C2-3</strain>
    </source>
</reference>
<dbReference type="InterPro" id="IPR050324">
    <property type="entry name" value="CDP-alcohol_PTase-I"/>
</dbReference>
<reference evidence="17 18" key="1">
    <citation type="journal article" date="2012" name="J. Bacteriol.">
        <title>Complete Genome Sequence of Leptospirillum ferrooxidans Strain C2-3, Isolated from a Fresh Volcanic Ash Deposit on the Island of Miyake, Japan.</title>
        <authorList>
            <person name="Fujimura R."/>
            <person name="Sato Y."/>
            <person name="Nishizawa T."/>
            <person name="Oshima K."/>
            <person name="Kim S.-W."/>
            <person name="Hattori M."/>
            <person name="Kamijo T."/>
            <person name="Ohta H."/>
        </authorList>
    </citation>
    <scope>NUCLEOTIDE SEQUENCE [LARGE SCALE GENOMIC DNA]</scope>
    <source>
        <strain evidence="17 18">C2-3</strain>
    </source>
</reference>
<evidence type="ECO:0000256" key="14">
    <source>
        <dbReference type="ARBA" id="ARBA00048586"/>
    </source>
</evidence>
<feature type="transmembrane region" description="Helical" evidence="16">
    <location>
        <begin position="154"/>
        <end position="177"/>
    </location>
</feature>
<evidence type="ECO:0000313" key="17">
    <source>
        <dbReference type="EMBL" id="BAM06554.1"/>
    </source>
</evidence>
<organism evidence="17 18">
    <name type="scientific">Leptospirillum ferrooxidans (strain C2-3)</name>
    <dbReference type="NCBI Taxonomy" id="1162668"/>
    <lineage>
        <taxon>Bacteria</taxon>
        <taxon>Pseudomonadati</taxon>
        <taxon>Nitrospirota</taxon>
        <taxon>Nitrospiria</taxon>
        <taxon>Nitrospirales</taxon>
        <taxon>Nitrospiraceae</taxon>
        <taxon>Leptospirillum</taxon>
    </lineage>
</organism>
<dbReference type="KEGG" id="lfc:LFE_0844"/>
<keyword evidence="6" id="KW-0444">Lipid biosynthesis</keyword>
<keyword evidence="9 16" id="KW-1133">Transmembrane helix</keyword>
<dbReference type="Pfam" id="PF01066">
    <property type="entry name" value="CDP-OH_P_transf"/>
    <property type="match status" value="1"/>
</dbReference>
<evidence type="ECO:0000256" key="8">
    <source>
        <dbReference type="ARBA" id="ARBA00022692"/>
    </source>
</evidence>
<evidence type="ECO:0000256" key="4">
    <source>
        <dbReference type="ARBA" id="ARBA00013170"/>
    </source>
</evidence>
<dbReference type="InterPro" id="IPR043130">
    <property type="entry name" value="CDP-OH_PTrfase_TM_dom"/>
</dbReference>
<name>I0IMQ5_LEPFC</name>
<evidence type="ECO:0000256" key="12">
    <source>
        <dbReference type="ARBA" id="ARBA00023209"/>
    </source>
</evidence>
<protein>
    <recommendedName>
        <fullName evidence="5">CDP-diacylglycerol--glycerol-3-phosphate 3-phosphatidyltransferase</fullName>
        <ecNumber evidence="4">2.7.8.5</ecNumber>
    </recommendedName>
</protein>
<keyword evidence="13" id="KW-1208">Phospholipid metabolism</keyword>
<keyword evidence="11 16" id="KW-0472">Membrane</keyword>
<proteinExistence type="inferred from homology"/>
<dbReference type="PANTHER" id="PTHR14269:SF62">
    <property type="entry name" value="CDP-DIACYLGLYCEROL--GLYCEROL-3-PHOSPHATE 3-PHOSPHATIDYLTRANSFERASE 1, CHLOROPLASTIC"/>
    <property type="match status" value="1"/>
</dbReference>
<evidence type="ECO:0000256" key="9">
    <source>
        <dbReference type="ARBA" id="ARBA00022989"/>
    </source>
</evidence>
<gene>
    <name evidence="17" type="ordered locus">LFE_0844</name>
</gene>
<dbReference type="AlphaFoldDB" id="I0IMQ5"/>
<dbReference type="GO" id="GO:0016020">
    <property type="term" value="C:membrane"/>
    <property type="evidence" value="ECO:0007669"/>
    <property type="project" value="UniProtKB-SubCell"/>
</dbReference>
<evidence type="ECO:0000256" key="2">
    <source>
        <dbReference type="ARBA" id="ARBA00005042"/>
    </source>
</evidence>
<dbReference type="EC" id="2.7.8.5" evidence="4"/>
<keyword evidence="18" id="KW-1185">Reference proteome</keyword>
<accession>I0IMQ5</accession>
<dbReference type="PIRSF" id="PIRSF000847">
    <property type="entry name" value="Phos_ph_gly_syn"/>
    <property type="match status" value="1"/>
</dbReference>
<evidence type="ECO:0000256" key="11">
    <source>
        <dbReference type="ARBA" id="ARBA00023136"/>
    </source>
</evidence>
<evidence type="ECO:0000313" key="18">
    <source>
        <dbReference type="Proteomes" id="UP000007382"/>
    </source>
</evidence>
<dbReference type="STRING" id="1162668.LFE_0844"/>
<keyword evidence="10" id="KW-0443">Lipid metabolism</keyword>
<evidence type="ECO:0000256" key="16">
    <source>
        <dbReference type="SAM" id="Phobius"/>
    </source>
</evidence>
<dbReference type="OrthoDB" id="9796672at2"/>
<evidence type="ECO:0000256" key="5">
    <source>
        <dbReference type="ARBA" id="ARBA00014944"/>
    </source>
</evidence>
<evidence type="ECO:0000256" key="15">
    <source>
        <dbReference type="RuleBase" id="RU003750"/>
    </source>
</evidence>
<evidence type="ECO:0000256" key="6">
    <source>
        <dbReference type="ARBA" id="ARBA00022516"/>
    </source>
</evidence>
<comment type="subcellular location">
    <subcellularLocation>
        <location evidence="1">Membrane</location>
        <topology evidence="1">Multi-pass membrane protein</topology>
    </subcellularLocation>
</comment>
<dbReference type="PANTHER" id="PTHR14269">
    <property type="entry name" value="CDP-DIACYLGLYCEROL--GLYCEROL-3-PHOSPHATE 3-PHOSPHATIDYLTRANSFERASE-RELATED"/>
    <property type="match status" value="1"/>
</dbReference>
<keyword evidence="12" id="KW-0594">Phospholipid biosynthesis</keyword>
<sequence>MPQGVNLPNSLTVFRIFLTPFLLGLIVYGKMREAFWFFLIGSLSDALDGMMARLLGQKTELGRFLDPAADKILLSTTLLTLVILEKIPVWIAIALVSRDMIIIFGFVVLRLVDTPMPINPTRLGKISTTLEMVYLFFILSGLAGYLNISETGYIGDLAVGLSLVSGGYYVSQGFYWYHHYKE</sequence>
<dbReference type="Gene3D" id="1.20.120.1760">
    <property type="match status" value="1"/>
</dbReference>
<dbReference type="EMBL" id="AP012342">
    <property type="protein sequence ID" value="BAM06554.1"/>
    <property type="molecule type" value="Genomic_DNA"/>
</dbReference>
<dbReference type="eggNOG" id="COG0558">
    <property type="taxonomic scope" value="Bacteria"/>
</dbReference>
<dbReference type="PROSITE" id="PS00379">
    <property type="entry name" value="CDP_ALCOHOL_P_TRANSF"/>
    <property type="match status" value="1"/>
</dbReference>
<dbReference type="GO" id="GO:0008444">
    <property type="term" value="F:CDP-diacylglycerol-glycerol-3-phosphate 3-phosphatidyltransferase activity"/>
    <property type="evidence" value="ECO:0007669"/>
    <property type="project" value="UniProtKB-EC"/>
</dbReference>
<comment type="similarity">
    <text evidence="3 15">Belongs to the CDP-alcohol phosphatidyltransferase class-I family.</text>
</comment>
<keyword evidence="8 16" id="KW-0812">Transmembrane</keyword>
<dbReference type="GO" id="GO:0046474">
    <property type="term" value="P:glycerophospholipid biosynthetic process"/>
    <property type="evidence" value="ECO:0007669"/>
    <property type="project" value="TreeGrafter"/>
</dbReference>
<dbReference type="Proteomes" id="UP000007382">
    <property type="component" value="Chromosome"/>
</dbReference>
<feature type="transmembrane region" description="Helical" evidence="16">
    <location>
        <begin position="132"/>
        <end position="148"/>
    </location>
</feature>
<evidence type="ECO:0000256" key="10">
    <source>
        <dbReference type="ARBA" id="ARBA00023098"/>
    </source>
</evidence>
<dbReference type="PATRIC" id="fig|1162668.3.peg.989"/>